<name>A0AAN9EK37_CROPI</name>
<accession>A0AAN9EK37</accession>
<keyword evidence="3" id="KW-1185">Reference proteome</keyword>
<reference evidence="2 3" key="1">
    <citation type="submission" date="2024-01" db="EMBL/GenBank/DDBJ databases">
        <title>The genomes of 5 underutilized Papilionoideae crops provide insights into root nodulation and disease resistanc.</title>
        <authorList>
            <person name="Yuan L."/>
        </authorList>
    </citation>
    <scope>NUCLEOTIDE SEQUENCE [LARGE SCALE GENOMIC DNA]</scope>
    <source>
        <strain evidence="2">ZHUSHIDOU_FW_LH</strain>
        <tissue evidence="2">Leaf</tissue>
    </source>
</reference>
<organism evidence="2 3">
    <name type="scientific">Crotalaria pallida</name>
    <name type="common">Smooth rattlebox</name>
    <name type="synonym">Crotalaria striata</name>
    <dbReference type="NCBI Taxonomy" id="3830"/>
    <lineage>
        <taxon>Eukaryota</taxon>
        <taxon>Viridiplantae</taxon>
        <taxon>Streptophyta</taxon>
        <taxon>Embryophyta</taxon>
        <taxon>Tracheophyta</taxon>
        <taxon>Spermatophyta</taxon>
        <taxon>Magnoliopsida</taxon>
        <taxon>eudicotyledons</taxon>
        <taxon>Gunneridae</taxon>
        <taxon>Pentapetalae</taxon>
        <taxon>rosids</taxon>
        <taxon>fabids</taxon>
        <taxon>Fabales</taxon>
        <taxon>Fabaceae</taxon>
        <taxon>Papilionoideae</taxon>
        <taxon>50 kb inversion clade</taxon>
        <taxon>genistoids sensu lato</taxon>
        <taxon>core genistoids</taxon>
        <taxon>Crotalarieae</taxon>
        <taxon>Crotalaria</taxon>
    </lineage>
</organism>
<dbReference type="EMBL" id="JAYWIO010000005">
    <property type="protein sequence ID" value="KAK7258703.1"/>
    <property type="molecule type" value="Genomic_DNA"/>
</dbReference>
<feature type="domain" description="Reverse transcriptase zinc-binding" evidence="1">
    <location>
        <begin position="85"/>
        <end position="177"/>
    </location>
</feature>
<evidence type="ECO:0000313" key="2">
    <source>
        <dbReference type="EMBL" id="KAK7258703.1"/>
    </source>
</evidence>
<dbReference type="InterPro" id="IPR026960">
    <property type="entry name" value="RVT-Znf"/>
</dbReference>
<proteinExistence type="predicted"/>
<evidence type="ECO:0000259" key="1">
    <source>
        <dbReference type="Pfam" id="PF13966"/>
    </source>
</evidence>
<gene>
    <name evidence="2" type="ORF">RIF29_24285</name>
</gene>
<dbReference type="AlphaFoldDB" id="A0AAN9EK37"/>
<dbReference type="Pfam" id="PF13966">
    <property type="entry name" value="zf-RVT"/>
    <property type="match status" value="1"/>
</dbReference>
<sequence>MYGQGKRYGGCCDAEMSWRTWFYKSPVDTTKAHASYKENSKVLSFSSSRIQNYAEEPLEIAAIVPPNADSGDDCLAWIADSSGCFSVKSAYSILMKPVTDNPSNPSNLNDNFNLLWKWEGPQRIRSFMWLLCHGRLLTNEERVKRGMGISNLCHRCNSAPETILHMIRDCPMVKSFWRSLLHTNHSEPFFTDNLASWISMNLKYSGCVINNMKLRFGCFGGTGTDGSLKGNLICLPAFSYK</sequence>
<evidence type="ECO:0000313" key="3">
    <source>
        <dbReference type="Proteomes" id="UP001372338"/>
    </source>
</evidence>
<comment type="caution">
    <text evidence="2">The sequence shown here is derived from an EMBL/GenBank/DDBJ whole genome shotgun (WGS) entry which is preliminary data.</text>
</comment>
<dbReference type="Proteomes" id="UP001372338">
    <property type="component" value="Unassembled WGS sequence"/>
</dbReference>
<protein>
    <recommendedName>
        <fullName evidence="1">Reverse transcriptase zinc-binding domain-containing protein</fullName>
    </recommendedName>
</protein>